<feature type="repeat" description="RCC1" evidence="12">
    <location>
        <begin position="515"/>
        <end position="564"/>
    </location>
</feature>
<feature type="domain" description="HECT" evidence="15">
    <location>
        <begin position="4338"/>
        <end position="4686"/>
    </location>
</feature>
<dbReference type="Gene3D" id="2.60.120.920">
    <property type="match status" value="1"/>
</dbReference>
<feature type="repeat" description="RCC1" evidence="12">
    <location>
        <begin position="3882"/>
        <end position="3936"/>
    </location>
</feature>
<dbReference type="CDD" id="cd12881">
    <property type="entry name" value="SPRY_HERC1"/>
    <property type="match status" value="1"/>
</dbReference>
<dbReference type="GO" id="GO:0009966">
    <property type="term" value="P:regulation of signal transduction"/>
    <property type="evidence" value="ECO:0007669"/>
    <property type="project" value="UniProtKB-ARBA"/>
</dbReference>
<dbReference type="InterPro" id="IPR051625">
    <property type="entry name" value="Signaling_Regulatory_Domain"/>
</dbReference>
<feature type="repeat" description="RCC1" evidence="12">
    <location>
        <begin position="4146"/>
        <end position="4197"/>
    </location>
</feature>
<evidence type="ECO:0000259" key="14">
    <source>
        <dbReference type="PROSITE" id="PS50188"/>
    </source>
</evidence>
<feature type="region of interest" description="Disordered" evidence="13">
    <location>
        <begin position="3503"/>
        <end position="3543"/>
    </location>
</feature>
<dbReference type="SMART" id="SM00449">
    <property type="entry name" value="SPRY"/>
    <property type="match status" value="1"/>
</dbReference>
<feature type="repeat" description="RCC1" evidence="12">
    <location>
        <begin position="617"/>
        <end position="663"/>
    </location>
</feature>
<keyword evidence="8" id="KW-0677">Repeat</keyword>
<dbReference type="SUPFAM" id="SSF52540">
    <property type="entry name" value="P-loop containing nucleoside triphosphate hydrolases"/>
    <property type="match status" value="1"/>
</dbReference>
<evidence type="ECO:0000256" key="2">
    <source>
        <dbReference type="ARBA" id="ARBA00004496"/>
    </source>
</evidence>
<accession>A0A8D8LU81</accession>
<name>A0A8D8LU81_9HEMI</name>
<dbReference type="Gene3D" id="3.40.50.300">
    <property type="entry name" value="P-loop containing nucleotide triphosphate hydrolases"/>
    <property type="match status" value="1"/>
</dbReference>
<evidence type="ECO:0000256" key="12">
    <source>
        <dbReference type="PROSITE-ProRule" id="PRU00235"/>
    </source>
</evidence>
<evidence type="ECO:0000256" key="7">
    <source>
        <dbReference type="ARBA" id="ARBA00022679"/>
    </source>
</evidence>
<feature type="repeat" description="RCC1" evidence="12">
    <location>
        <begin position="664"/>
        <end position="716"/>
    </location>
</feature>
<dbReference type="InterPro" id="IPR000569">
    <property type="entry name" value="HECT_dom"/>
</dbReference>
<feature type="active site" description="Glycyl thioester intermediate" evidence="10">
    <location>
        <position position="4649"/>
    </location>
</feature>
<evidence type="ECO:0000256" key="4">
    <source>
        <dbReference type="ARBA" id="ARBA00012485"/>
    </source>
</evidence>
<dbReference type="InterPro" id="IPR015943">
    <property type="entry name" value="WD40/YVTN_repeat-like_dom_sf"/>
</dbReference>
<feature type="repeat" description="RCC1" evidence="12">
    <location>
        <begin position="4094"/>
        <end position="4145"/>
    </location>
</feature>
<dbReference type="SUPFAM" id="SSF50978">
    <property type="entry name" value="WD40 repeat-like"/>
    <property type="match status" value="2"/>
</dbReference>
<dbReference type="InterPro" id="IPR058923">
    <property type="entry name" value="RCC1-like_dom"/>
</dbReference>
<feature type="region of interest" description="Disordered" evidence="13">
    <location>
        <begin position="128"/>
        <end position="158"/>
    </location>
</feature>
<reference evidence="16" key="1">
    <citation type="submission" date="2021-05" db="EMBL/GenBank/DDBJ databases">
        <authorList>
            <person name="Alioto T."/>
            <person name="Alioto T."/>
            <person name="Gomez Garrido J."/>
        </authorList>
    </citation>
    <scope>NUCLEOTIDE SEQUENCE</scope>
</reference>
<keyword evidence="6" id="KW-0597">Phosphoprotein</keyword>
<comment type="subcellular location">
    <subcellularLocation>
        <location evidence="2">Cytoplasm</location>
    </subcellularLocation>
</comment>
<evidence type="ECO:0000256" key="6">
    <source>
        <dbReference type="ARBA" id="ARBA00022553"/>
    </source>
</evidence>
<evidence type="ECO:0000256" key="5">
    <source>
        <dbReference type="ARBA" id="ARBA00022490"/>
    </source>
</evidence>
<dbReference type="InterPro" id="IPR001870">
    <property type="entry name" value="B30.2/SPRY"/>
</dbReference>
<dbReference type="Gene3D" id="3.30.2160.10">
    <property type="entry name" value="Hect, E3 ligase catalytic domain"/>
    <property type="match status" value="1"/>
</dbReference>
<feature type="domain" description="B30.2/SPRY" evidence="14">
    <location>
        <begin position="1882"/>
        <end position="2063"/>
    </location>
</feature>
<feature type="repeat" description="RCC1" evidence="12">
    <location>
        <begin position="565"/>
        <end position="616"/>
    </location>
</feature>
<evidence type="ECO:0000256" key="10">
    <source>
        <dbReference type="PROSITE-ProRule" id="PRU00104"/>
    </source>
</evidence>
<dbReference type="PROSITE" id="PS50012">
    <property type="entry name" value="RCC1_3"/>
    <property type="match status" value="11"/>
</dbReference>
<dbReference type="EMBL" id="HBUF01031811">
    <property type="protein sequence ID" value="CAG6615043.1"/>
    <property type="molecule type" value="Transcribed_RNA"/>
</dbReference>
<dbReference type="SMART" id="SM00320">
    <property type="entry name" value="WD40"/>
    <property type="match status" value="3"/>
</dbReference>
<keyword evidence="9 10" id="KW-0833">Ubl conjugation pathway</keyword>
<dbReference type="Pfam" id="PF25390">
    <property type="entry name" value="WD40_RLD"/>
    <property type="match status" value="1"/>
</dbReference>
<dbReference type="InterPro" id="IPR003877">
    <property type="entry name" value="SPRY_dom"/>
</dbReference>
<feature type="repeat" description="RCC1" evidence="12">
    <location>
        <begin position="4042"/>
        <end position="4093"/>
    </location>
</feature>
<evidence type="ECO:0000256" key="11">
    <source>
        <dbReference type="PROSITE-ProRule" id="PRU00221"/>
    </source>
</evidence>
<dbReference type="SMART" id="SM00119">
    <property type="entry name" value="HECTc"/>
    <property type="match status" value="1"/>
</dbReference>
<dbReference type="Gene3D" id="3.90.1750.10">
    <property type="entry name" value="Hect, E3 ligase catalytic domains"/>
    <property type="match status" value="1"/>
</dbReference>
<dbReference type="InterPro" id="IPR043136">
    <property type="entry name" value="B30.2/SPRY_sf"/>
</dbReference>
<dbReference type="PANTHER" id="PTHR22872:SF6">
    <property type="entry name" value="E3 UBIQUITIN-PROTEIN LIGASE HERC1-RELATED"/>
    <property type="match status" value="1"/>
</dbReference>
<dbReference type="PROSITE" id="PS50082">
    <property type="entry name" value="WD_REPEATS_2"/>
    <property type="match status" value="1"/>
</dbReference>
<dbReference type="GO" id="GO:0061630">
    <property type="term" value="F:ubiquitin protein ligase activity"/>
    <property type="evidence" value="ECO:0007669"/>
    <property type="project" value="UniProtKB-EC"/>
</dbReference>
<dbReference type="FunFam" id="2.60.120.920:FF:000015">
    <property type="entry name" value="LOW QUALITY PROTEIN: probable E3 ubiquitin-protein ligase HERC1"/>
    <property type="match status" value="1"/>
</dbReference>
<dbReference type="InterPro" id="IPR009091">
    <property type="entry name" value="RCC1/BLIP-II"/>
</dbReference>
<dbReference type="EC" id="2.3.2.26" evidence="4"/>
<keyword evidence="5" id="KW-0963">Cytoplasm</keyword>
<feature type="repeat" description="RCC1" evidence="12">
    <location>
        <begin position="3937"/>
        <end position="3988"/>
    </location>
</feature>
<dbReference type="PROSITE" id="PS50294">
    <property type="entry name" value="WD_REPEATS_REGION"/>
    <property type="match status" value="1"/>
</dbReference>
<protein>
    <recommendedName>
        <fullName evidence="4">HECT-type E3 ubiquitin transferase</fullName>
        <ecNumber evidence="4">2.3.2.26</ecNumber>
    </recommendedName>
</protein>
<keyword evidence="11" id="KW-0853">WD repeat</keyword>
<evidence type="ECO:0000256" key="8">
    <source>
        <dbReference type="ARBA" id="ARBA00022737"/>
    </source>
</evidence>
<evidence type="ECO:0000256" key="13">
    <source>
        <dbReference type="SAM" id="MobiDB-lite"/>
    </source>
</evidence>
<dbReference type="PROSITE" id="PS50188">
    <property type="entry name" value="B302_SPRY"/>
    <property type="match status" value="1"/>
</dbReference>
<organism evidence="16">
    <name type="scientific">Cacopsylla melanoneura</name>
    <dbReference type="NCBI Taxonomy" id="428564"/>
    <lineage>
        <taxon>Eukaryota</taxon>
        <taxon>Metazoa</taxon>
        <taxon>Ecdysozoa</taxon>
        <taxon>Arthropoda</taxon>
        <taxon>Hexapoda</taxon>
        <taxon>Insecta</taxon>
        <taxon>Pterygota</taxon>
        <taxon>Neoptera</taxon>
        <taxon>Paraneoptera</taxon>
        <taxon>Hemiptera</taxon>
        <taxon>Sternorrhyncha</taxon>
        <taxon>Psylloidea</taxon>
        <taxon>Psyllidae</taxon>
        <taxon>Psyllinae</taxon>
        <taxon>Cacopsylla</taxon>
    </lineage>
</organism>
<feature type="repeat" description="RCC1" evidence="12">
    <location>
        <begin position="3989"/>
        <end position="4040"/>
    </location>
</feature>
<feature type="compositionally biased region" description="Polar residues" evidence="13">
    <location>
        <begin position="129"/>
        <end position="138"/>
    </location>
</feature>
<dbReference type="PROSITE" id="PS00626">
    <property type="entry name" value="RCC1_2"/>
    <property type="match status" value="3"/>
</dbReference>
<comment type="catalytic activity">
    <reaction evidence="1">
        <text>S-ubiquitinyl-[E2 ubiquitin-conjugating enzyme]-L-cysteine + [acceptor protein]-L-lysine = [E2 ubiquitin-conjugating enzyme]-L-cysteine + N(6)-ubiquitinyl-[acceptor protein]-L-lysine.</text>
        <dbReference type="EC" id="2.3.2.26"/>
    </reaction>
</comment>
<feature type="repeat" description="WD" evidence="11">
    <location>
        <begin position="3259"/>
        <end position="3300"/>
    </location>
</feature>
<dbReference type="Gene3D" id="2.130.10.10">
    <property type="entry name" value="YVTN repeat-like/Quinoprotein amine dehydrogenase"/>
    <property type="match status" value="3"/>
</dbReference>
<feature type="repeat" description="RCC1" evidence="12">
    <location>
        <begin position="462"/>
        <end position="514"/>
    </location>
</feature>
<dbReference type="Gene3D" id="2.130.10.30">
    <property type="entry name" value="Regulator of chromosome condensation 1/beta-lactamase-inhibitor protein II"/>
    <property type="match status" value="4"/>
</dbReference>
<dbReference type="Pfam" id="PF00632">
    <property type="entry name" value="HECT"/>
    <property type="match status" value="1"/>
</dbReference>
<dbReference type="FunFam" id="3.30.2410.10:FF:000006">
    <property type="entry name" value="probable E3 ubiquitin-protein ligase HERC1 isoform X2"/>
    <property type="match status" value="1"/>
</dbReference>
<dbReference type="Pfam" id="PF00400">
    <property type="entry name" value="WD40"/>
    <property type="match status" value="2"/>
</dbReference>
<dbReference type="Pfam" id="PF00415">
    <property type="entry name" value="RCC1"/>
    <property type="match status" value="6"/>
</dbReference>
<dbReference type="InterPro" id="IPR035983">
    <property type="entry name" value="Hect_E3_ubiquitin_ligase"/>
</dbReference>
<dbReference type="Gene3D" id="3.30.2410.10">
    <property type="entry name" value="Hect, E3 ligase catalytic domain"/>
    <property type="match status" value="1"/>
</dbReference>
<dbReference type="PROSITE" id="PS50237">
    <property type="entry name" value="HECT"/>
    <property type="match status" value="1"/>
</dbReference>
<dbReference type="PANTHER" id="PTHR22872">
    <property type="entry name" value="BTK-BINDING PROTEIN-RELATED"/>
    <property type="match status" value="1"/>
</dbReference>
<dbReference type="InterPro" id="IPR027417">
    <property type="entry name" value="P-loop_NTPase"/>
</dbReference>
<feature type="compositionally biased region" description="Basic and acidic residues" evidence="13">
    <location>
        <begin position="3513"/>
        <end position="3525"/>
    </location>
</feature>
<proteinExistence type="predicted"/>
<comment type="pathway">
    <text evidence="3">Protein modification; protein ubiquitination.</text>
</comment>
<dbReference type="InterPro" id="IPR000408">
    <property type="entry name" value="Reg_chr_condens"/>
</dbReference>
<evidence type="ECO:0000256" key="9">
    <source>
        <dbReference type="ARBA" id="ARBA00022786"/>
    </source>
</evidence>
<dbReference type="SUPFAM" id="SSF56204">
    <property type="entry name" value="Hect, E3 ligase catalytic domain"/>
    <property type="match status" value="1"/>
</dbReference>
<dbReference type="PRINTS" id="PR00633">
    <property type="entry name" value="RCCNDNSATION"/>
</dbReference>
<dbReference type="SUPFAM" id="SSF49899">
    <property type="entry name" value="Concanavalin A-like lectins/glucanases"/>
    <property type="match status" value="1"/>
</dbReference>
<dbReference type="InterPro" id="IPR013320">
    <property type="entry name" value="ConA-like_dom_sf"/>
</dbReference>
<dbReference type="CDD" id="cd00078">
    <property type="entry name" value="HECTc"/>
    <property type="match status" value="1"/>
</dbReference>
<dbReference type="InterPro" id="IPR036322">
    <property type="entry name" value="WD40_repeat_dom_sf"/>
</dbReference>
<keyword evidence="7" id="KW-0808">Transferase</keyword>
<evidence type="ECO:0000259" key="15">
    <source>
        <dbReference type="PROSITE" id="PS50237"/>
    </source>
</evidence>
<dbReference type="InterPro" id="IPR001680">
    <property type="entry name" value="WD40_rpt"/>
</dbReference>
<dbReference type="GO" id="GO:0005737">
    <property type="term" value="C:cytoplasm"/>
    <property type="evidence" value="ECO:0007669"/>
    <property type="project" value="UniProtKB-SubCell"/>
</dbReference>
<evidence type="ECO:0000256" key="3">
    <source>
        <dbReference type="ARBA" id="ARBA00004906"/>
    </source>
</evidence>
<evidence type="ECO:0000256" key="1">
    <source>
        <dbReference type="ARBA" id="ARBA00000885"/>
    </source>
</evidence>
<dbReference type="SUPFAM" id="SSF50985">
    <property type="entry name" value="RCC1/BLIP-II"/>
    <property type="match status" value="2"/>
</dbReference>
<evidence type="ECO:0000313" key="16">
    <source>
        <dbReference type="EMBL" id="CAG6615043.1"/>
    </source>
</evidence>
<dbReference type="InterPro" id="IPR035768">
    <property type="entry name" value="SPRY_HERC1"/>
</dbReference>
<dbReference type="Pfam" id="PF00622">
    <property type="entry name" value="SPRY"/>
    <property type="match status" value="1"/>
</dbReference>
<sequence length="4699" mass="514900">MARAMVFPNNARNGNAQSDTFWANEKLENIILPIELQNLYDKLVQEQEQSSGTKLYNSDIDMSGTQDISSVSLCNDNTDLEALTYKLLYAQRKVHNSLDSTFSSVLTERLAVMLKICVASYNRYFKSKPTPTDSSHAPGSNEKDISEQGAGASTKLTGGKSSKEALLEVGVKAGLSLVFSLLQQDFEKAAQPGAPSSSLGSQVLTTSLSIVRSLPPLSLSNETQLTGLGNESLTQVSQFLKQTIVSTSDTIDPAVRLTSLELLLELSVQRGSLSHILEWIQAALSSNGEGTVWVSSFYQALATMRVRSTQQSSQTLSPYCTALSLLEELVTLADESIKPLGERRFSPLHTSDGDLDIPAYHSKVYIWGCNLHHQILDEVRGKCAKPRLQCLPSNIVQIEAGHFATFLLDRTGSVLVYGKGWLGLANTTIQPLPKRITLEAKIVALSTSKCSEGHVLAVTSEGEVYSWGVGEHGKLGHGNTLSQRRPKLIMGGLYGKRVTYVSAGHNHSAAVTEDHLLYTWGEGDHGRLGHGDLKSRHSPTLVSELSDVASVACGESHTIVLGVDGTVWSMGSGNGGKLGHDDTSKLASPKMIEALRKFRVKRVCAGTSFSLALTWDGLVFWWGLGLRASSVSSLVPVLVTDLSSHQIVDISIGDSHVLALSQYNEVFAWGSNTMGQCGQDNFSNPVDHPSKVVGLEDVCIRQICAGSLFSIAYTVPPTSHSLSTAFSPFCVDVRPHTFSLIRQLLEKYSPCFATGNYAPFCSKVTHAQFIHLVLRLLSSHLYLALVGSRSASVLGSETDLLRHVLFKLIDMDTSSEIETLLTDCLAIGASLLLPPVREQLDLIKTLLSQEQPLTNGQRMLLGVITSSLHRNEELATLFRLDTQDANITMLTDLLTLACAKLNSYTVSHLDCPSTEITSQEQHVLQVVTLLQSLIISQYVVNYDDTCETVYSHYLDILFPHVIDILEHCITWMSAGKDVNLLNTLLYPSLAGKVLFSIVHSFLLHTPPMGHAILRHCLSILPLLDALNQTLPQTSTFLWFQDMERTVSLLIGKSLGEMLTGCSISPEENEVSHWLQTSLFSSGLLTNAPIQDMDKFVKDIKFSLATIIMSPDYEPDIGKYTGLLKYIPEEYKNLVYSYLSDELPEDSITGHLIEYNTMEEDSPQVESSKADTCLYRLFLILCMKLSHVDPDHIGITSREVSSLEDIFSVVHKFRTELSRLTKPLVSEDTTVPVPSSQHNSSDSLFSWGDLEEESNMEDPIMKLVKGSSVHLVKQYLIRTPKSQKIVNLLSFLEGKRSLIFVKSYRDAARIMSAVQDCHMVNVPMSNVTTWTHAECLELLNLFNTGRSSLVIMTLSDFIGNDFSNVEQVIIYNLPLSINHYVFQIAGHKEAIAFYDPVADLGLASSLIKLLEYSNKHVPVWLLEEQKLQPSTSAEASTSGNALKPSTVETVTSFPDARTSAFLNLMYLLCQVSPPHSTTERGKLLEETLHYVLNKPLDATDQREVSYGWKTNISDVQKSLQVQYERAQSRIKSLKQMYEILLPTSCDKNDSCDKDETLELADEESTTHLDNVESSPLMKYSQPLLSIAYEQVLCGYFSVSSEGSTYLPRGSLTHYLDNISCVPSAVKNDIIHLVHCIYSKLIAMLKSGSEETLRALTMLCMCVPLSTSDLDHMIHSDILSILHHIMHTCPNSLLNTIASNFLHIIAAGCAHHIRDLNISVRSKLTTCLHVYLETLLPPAHVQGQPGVLDSIKERTLSSYLSFVYSLSSTLTVCQLLATKPWILSLLSLLSVSSRGSCKLALLRPRLLTLNLLNAILPHATQGEASVIGELLTQLSHNMWSVPRTVAHHNALKKEEELDKEIEHLYCPPTGGNVTTGASRQGYIDLDSIASATPSRQGYVDIDSVGFDKEKCVCCTVECGGNSLVHGPGTRGYGVSNIGITRGCYQWKFLIVNEHKGNEGTCIGVTRWPIRDYNHRTTGDMWLYRAYSGNVYHSGEQTTMLPSFTQGDYITVVLDMDAQTLSFGKNGDDPQIAFQDVDTTGTLYPIVLFYSTNANGEKVKITDMTVCESPRDLLCGEPHCAPVPILMVESYISLLRQLHRSDRWKSLINHCLLDRLARLKQALALNEGIAGHIEEGQLDVLCREVWPALAVIGGVDEGLRMGGKCVDKPSGRVGTLLGTLKEGIAKLKVEFIDPGEPGSIEDAFIKNLTPCDPPPFDIAELTPLSPDLLMGLLTLSGLTSEFQLPPCSIPRAQVDKYKRSGVWYSMVSPNYAAQTAKQKKKNVLSRSVDIISNQLVTNIIGEVTRRNSGDMNSVELTTQPVPPPTTNVHDVIQAKQIYQETLNIESTMLRVSMVQVACLKTLQAILECNIYTNLTSDHEDKDKDCEDRHGFYEVLCRILSCVIDKCSSPDMVHPVTSLEELQRVRNILYATHIRSAANHSHDIVSLQERLQERRNSLVTDTGVSSNGAPNNTGNSSLSNVANSILINAINAGTNNLTNATTHNLSSSIINTGNNSLANIVNASLTNATTHNLSSSIINTANNTLANVVNNSLHNPASSINSTLANISLTNSIINSSTAAASAPVTIAETNTEADFAGTSIYAAMRASIRASSLSSEPTNSSPAQTQSVASLTDLPRASSLANAASRSLATSRSLARISLSDVASSSQVGSSGIQFPLNLLQMGFSLEHIEEAMVATRRKGDTRGPSVNRLATWLLENPRLDSPDASFEQDIDRGVTSLDDLPSPSLDPPCLSPAGLLNPQDLNFEEIDLPRDFNQQLIRSSVQGHRLVSQQQLWDFNPLDAGSSQTRRSRLVALFSGGGCQDSAGRLTRSHPVLRSVGLSSPLPKFEEFTLDSQYCTICESVVQPPPNTSGTDLRSHYEEAHPGCNKHAPAPAPALFIRCGNVHLTRRKYYLCLTCLGSRQPSRDLLVRRASSVSLNFTPPSPQEQYVTERCEPLLFTKYDPLGADSVPEVCPGDSTWGSPDEDSSSTSMGDVDGTLPAQAGKLLCPYERVTCLENIMQLTQCKLVMNMLLKSLSFLSCGGSQTDLTRGLKSIGLSNMKTIVSLMQLISSGRTPYTSLLTLTREARVPRDDQVIQDSTTRAAMKDLSRAVLLLANEDAETGKTLVEMCSKDVYDIASGKKCADDPSLAVSKSLVHLLTSNLQLLSKISKEVDSPTSTTPLSLSLDRTYSLTLLDALAACVLSKHINHRNKGQGQLKQWAAQQLVKCLSVKNSATNTASSPSGKTSKLMDFAGVIAPCELRSVQGHDDRVTSVVYNPAKNIIVSSGFEGTVRVWSVSLSNLSLTHTFLCEDLLGVTISGLCCSSSGHRIAVFRENRVHVWILQDKASGSGVVHEIFTGKSPVSTLCWAHSARSVPSAGDAVNTRGEVLIVGFREGEVMRLDVDSSAIVATEMTGAGLPSSWVSHISWQSEDECFALGFNSGYVKLGHLSNMNKFVTIMSHQNKIIDLQWDASGSCLATCGAGDSFVRLWMRGEHGWHTQHALPCATQERAHAQQTGGDREERDGGRSGEGEEGGAEEPTRLKWAPASPNKTPSLLCVGTGRGKINVWLVQEQPSLFHTLQGQLNLPITSLSISETGLLLASGCTKGSTGIINIWSLRDGSLMNTHACSLKGTIQRLEWIDNVGVAACLSRSKDISVLVYNVHNFAEDRLMAYCRDFLIRRGLGGLQTAPHFKKYLKLLPTLIRTQMEYERGHVVSGDHLLHSDYLKVNVAIATLLGLEKILCYQPVSVFSPVLSGNVVSEWQWLHLLSVAYRTAQSLITRTKLPPDFLALNEPEPEENCDLSEEAVDNPSWSLTGDEQLMHWAVSCPGDWLLGAASDVYMFGSRRHGQQGEPGVNCSPVPNKTESFAGAQQVVCGQNCTFVIQVNGSVLSCGEGSYGRLGQGHSDDLHTPSIISALLGFIIIKVSTSCGSDGHSLGLAESGEVFSWGDGDFGKLGHGNSDRQRRPRQIEALQGQHAVDIECGFKHSAVVTANGYLYTFGNGDYGRLGHGTTMNWKVPERVVALNKVHVESVSCGLNHTVCIADKGKAVYSFGDGQYGKLGLGNTSLKPTPQLIESLVGLEIRKVWCGSQITLFLTSTGKLLSCGVDRLNGLLDTSKLCNTVPQEIPALKNHIIVDVSVGTEHCLAVTNTGLVYAWGNNSDAQLGVGTQVNYREPQLVPGLSNKGIRQVSAGRAHSAAWTAPPLPPYTPGQSPSSSMRLGLPRDIPDQYGHLQNKPLPQLRARLKLLNRFSDLIYQVVRLLPLGNMEQDWVQCTPYSWLVHPSLRPLFAPRVYTLPLVRSVGKTMLVGKNFGPSVTVRRLTTKSKQSVKPIFAQISRQVVKMKGADLRLPSRAWKVKLLGEGADDAGGVFDDTITEMCSELLSSAVPLLVRTPNGLADTGYNRDRYILNPDLTDNAQSLMHFKFLGILFGVAIRTKKPLPLPLSPIVWKLIVQEPVTFTDLEDNDTLYAQSLRCIRDIHLSGVTQDNFQEIIPLECFEGATWTGRITPIVTGGQCQPLTFANRQQYYEAAVNYRLHEMDTAIACLREGMARIIPVPLLSLMTSSHLEQLVCGEPHISLSLLRQIVRYRDLDESHILVRWMWEVLDSFSHSERVLFMRFVSGRSRLPANLADLSQRFQVMKVDRCVDGLPTAQTCFFQLRLPNYSSKEVMAEKLRYAINNCKSIDMDNYMLTRNNEFASTDDETY</sequence>